<keyword evidence="6 10" id="KW-0949">S-adenosyl-L-methionine</keyword>
<evidence type="ECO:0000313" key="12">
    <source>
        <dbReference type="EMBL" id="RJE26265.1"/>
    </source>
</evidence>
<dbReference type="GO" id="GO:0032259">
    <property type="term" value="P:methylation"/>
    <property type="evidence" value="ECO:0007669"/>
    <property type="project" value="UniProtKB-KW"/>
</dbReference>
<dbReference type="InterPro" id="IPR025770">
    <property type="entry name" value="PPMT_MeTrfase"/>
</dbReference>
<dbReference type="InterPro" id="IPR007269">
    <property type="entry name" value="ICMT_MeTrfase"/>
</dbReference>
<keyword evidence="4 10" id="KW-0489">Methyltransferase</keyword>
<keyword evidence="10" id="KW-0256">Endoplasmic reticulum</keyword>
<organism evidence="12 13">
    <name type="scientific">Aspergillus sclerotialis</name>
    <dbReference type="NCBI Taxonomy" id="2070753"/>
    <lineage>
        <taxon>Eukaryota</taxon>
        <taxon>Fungi</taxon>
        <taxon>Dikarya</taxon>
        <taxon>Ascomycota</taxon>
        <taxon>Pezizomycotina</taxon>
        <taxon>Eurotiomycetes</taxon>
        <taxon>Eurotiomycetidae</taxon>
        <taxon>Eurotiales</taxon>
        <taxon>Aspergillaceae</taxon>
        <taxon>Aspergillus</taxon>
        <taxon>Aspergillus subgen. Polypaecilum</taxon>
    </lineage>
</organism>
<evidence type="ECO:0000256" key="2">
    <source>
        <dbReference type="ARBA" id="ARBA00009140"/>
    </source>
</evidence>
<keyword evidence="8 10" id="KW-1133">Transmembrane helix</keyword>
<accession>A0A3A3A8H2</accession>
<feature type="transmembrane region" description="Helical" evidence="10">
    <location>
        <begin position="99"/>
        <end position="119"/>
    </location>
</feature>
<evidence type="ECO:0000256" key="9">
    <source>
        <dbReference type="ARBA" id="ARBA00023136"/>
    </source>
</evidence>
<feature type="compositionally biased region" description="Polar residues" evidence="11">
    <location>
        <begin position="1"/>
        <end position="21"/>
    </location>
</feature>
<evidence type="ECO:0000256" key="7">
    <source>
        <dbReference type="ARBA" id="ARBA00022692"/>
    </source>
</evidence>
<name>A0A3A3A8H2_9EURO</name>
<reference evidence="13" key="1">
    <citation type="submission" date="2017-02" db="EMBL/GenBank/DDBJ databases">
        <authorList>
            <person name="Tafer H."/>
            <person name="Lopandic K."/>
        </authorList>
    </citation>
    <scope>NUCLEOTIDE SEQUENCE [LARGE SCALE GENOMIC DNA]</scope>
    <source>
        <strain evidence="13">CBS 366.77</strain>
    </source>
</reference>
<dbReference type="Gene3D" id="1.20.120.1630">
    <property type="match status" value="1"/>
</dbReference>
<dbReference type="GO" id="GO:0005789">
    <property type="term" value="C:endoplasmic reticulum membrane"/>
    <property type="evidence" value="ECO:0007669"/>
    <property type="project" value="UniProtKB-SubCell"/>
</dbReference>
<dbReference type="GO" id="GO:0004671">
    <property type="term" value="F:protein C-terminal S-isoprenylcysteine carboxyl O-methyltransferase activity"/>
    <property type="evidence" value="ECO:0007669"/>
    <property type="project" value="UniProtKB-EC"/>
</dbReference>
<evidence type="ECO:0000256" key="4">
    <source>
        <dbReference type="ARBA" id="ARBA00022603"/>
    </source>
</evidence>
<evidence type="ECO:0000256" key="5">
    <source>
        <dbReference type="ARBA" id="ARBA00022679"/>
    </source>
</evidence>
<sequence>MPQQATSSGIQPTPGNPNISWPTERPSEPDWLPPTSAKSSQESTTPTPTSSVPSLDPSNLPDGKKSLSGIAIRAHLLGVTLGISVCASLFSALTLRSPLWRVPFFLASLCLFHFLEFYTTARYNTQTASISAFLLSANGWAYNFAHGSAIVECVVSHVFLPGNYSQLSDPVNGIKPQLVIGFFLIIVGQIIRSLAMVQAGSNFNHNVQVERKEGHCLVQHGVYCILRHPSYFGFFWWGLGTQLVLGNV</sequence>
<evidence type="ECO:0000313" key="13">
    <source>
        <dbReference type="Proteomes" id="UP000266188"/>
    </source>
</evidence>
<keyword evidence="5 12" id="KW-0808">Transferase</keyword>
<dbReference type="STRING" id="2070753.A0A3A3A8H2"/>
<protein>
    <recommendedName>
        <fullName evidence="3 10">Protein-S-isoprenylcysteine O-methyltransferase</fullName>
        <ecNumber evidence="3 10">2.1.1.100</ecNumber>
    </recommendedName>
</protein>
<evidence type="ECO:0000256" key="10">
    <source>
        <dbReference type="RuleBase" id="RU362022"/>
    </source>
</evidence>
<comment type="caution">
    <text evidence="12">The sequence shown here is derived from an EMBL/GenBank/DDBJ whole genome shotgun (WGS) entry which is preliminary data.</text>
</comment>
<dbReference type="EC" id="2.1.1.100" evidence="3 10"/>
<comment type="subcellular location">
    <subcellularLocation>
        <location evidence="10">Endoplasmic reticulum membrane</location>
        <topology evidence="10">Multi-pass membrane protein</topology>
    </subcellularLocation>
    <subcellularLocation>
        <location evidence="1">Membrane</location>
        <topology evidence="1">Multi-pass membrane protein</topology>
    </subcellularLocation>
</comment>
<feature type="region of interest" description="Disordered" evidence="11">
    <location>
        <begin position="1"/>
        <end position="59"/>
    </location>
</feature>
<feature type="transmembrane region" description="Helical" evidence="10">
    <location>
        <begin position="74"/>
        <end position="93"/>
    </location>
</feature>
<keyword evidence="9 10" id="KW-0472">Membrane</keyword>
<dbReference type="Pfam" id="PF04140">
    <property type="entry name" value="ICMT"/>
    <property type="match status" value="1"/>
</dbReference>
<feature type="transmembrane region" description="Helical" evidence="10">
    <location>
        <begin position="179"/>
        <end position="197"/>
    </location>
</feature>
<proteinExistence type="inferred from homology"/>
<dbReference type="OrthoDB" id="422086at2759"/>
<evidence type="ECO:0000256" key="3">
    <source>
        <dbReference type="ARBA" id="ARBA00012151"/>
    </source>
</evidence>
<dbReference type="EMBL" id="MVGC01000026">
    <property type="protein sequence ID" value="RJE26265.1"/>
    <property type="molecule type" value="Genomic_DNA"/>
</dbReference>
<feature type="transmembrane region" description="Helical" evidence="10">
    <location>
        <begin position="140"/>
        <end position="159"/>
    </location>
</feature>
<keyword evidence="7 10" id="KW-0812">Transmembrane</keyword>
<comment type="catalytic activity">
    <reaction evidence="10">
        <text>[protein]-C-terminal S-[(2E,6E)-farnesyl]-L-cysteine + S-adenosyl-L-methionine = [protein]-C-terminal S-[(2E,6E)-farnesyl]-L-cysteine methyl ester + S-adenosyl-L-homocysteine</text>
        <dbReference type="Rhea" id="RHEA:21672"/>
        <dbReference type="Rhea" id="RHEA-COMP:12125"/>
        <dbReference type="Rhea" id="RHEA-COMP:12126"/>
        <dbReference type="ChEBI" id="CHEBI:57856"/>
        <dbReference type="ChEBI" id="CHEBI:59789"/>
        <dbReference type="ChEBI" id="CHEBI:90510"/>
        <dbReference type="ChEBI" id="CHEBI:90511"/>
        <dbReference type="EC" id="2.1.1.100"/>
    </reaction>
</comment>
<feature type="compositionally biased region" description="Low complexity" evidence="11">
    <location>
        <begin position="39"/>
        <end position="58"/>
    </location>
</feature>
<dbReference type="PROSITE" id="PS51564">
    <property type="entry name" value="SAM_ICMT"/>
    <property type="match status" value="1"/>
</dbReference>
<dbReference type="Proteomes" id="UP000266188">
    <property type="component" value="Unassembled WGS sequence"/>
</dbReference>
<evidence type="ECO:0000256" key="8">
    <source>
        <dbReference type="ARBA" id="ARBA00022989"/>
    </source>
</evidence>
<evidence type="ECO:0000256" key="11">
    <source>
        <dbReference type="SAM" id="MobiDB-lite"/>
    </source>
</evidence>
<gene>
    <name evidence="12" type="ORF">PHISCL_01423</name>
</gene>
<dbReference type="PANTHER" id="PTHR12714">
    <property type="entry name" value="PROTEIN-S ISOPRENYLCYSTEINE O-METHYLTRANSFERASE"/>
    <property type="match status" value="1"/>
</dbReference>
<dbReference type="AlphaFoldDB" id="A0A3A3A8H2"/>
<dbReference type="PANTHER" id="PTHR12714:SF9">
    <property type="entry name" value="PROTEIN-S-ISOPRENYLCYSTEINE O-METHYLTRANSFERASE"/>
    <property type="match status" value="1"/>
</dbReference>
<evidence type="ECO:0000256" key="6">
    <source>
        <dbReference type="ARBA" id="ARBA00022691"/>
    </source>
</evidence>
<comment type="similarity">
    <text evidence="2 10">Belongs to the class VI-like SAM-binding methyltransferase superfamily. Isoprenylcysteine carboxyl methyltransferase family.</text>
</comment>
<evidence type="ECO:0000256" key="1">
    <source>
        <dbReference type="ARBA" id="ARBA00004141"/>
    </source>
</evidence>
<keyword evidence="13" id="KW-1185">Reference proteome</keyword>